<dbReference type="Pfam" id="PF02585">
    <property type="entry name" value="PIG-L"/>
    <property type="match status" value="1"/>
</dbReference>
<dbReference type="PANTHER" id="PTHR12993:SF30">
    <property type="entry name" value="N-ACETYL-ALPHA-D-GLUCOSAMINYL L-MALATE DEACETYLASE 1"/>
    <property type="match status" value="1"/>
</dbReference>
<accession>X0UHE1</accession>
<dbReference type="InterPro" id="IPR003737">
    <property type="entry name" value="GlcNAc_PI_deacetylase-related"/>
</dbReference>
<evidence type="ECO:0008006" key="2">
    <source>
        <dbReference type="Google" id="ProtNLM"/>
    </source>
</evidence>
<evidence type="ECO:0000313" key="1">
    <source>
        <dbReference type="EMBL" id="GAG05169.1"/>
    </source>
</evidence>
<organism evidence="1">
    <name type="scientific">marine sediment metagenome</name>
    <dbReference type="NCBI Taxonomy" id="412755"/>
    <lineage>
        <taxon>unclassified sequences</taxon>
        <taxon>metagenomes</taxon>
        <taxon>ecological metagenomes</taxon>
    </lineage>
</organism>
<protein>
    <recommendedName>
        <fullName evidence="2">PIG-L family deacetylase</fullName>
    </recommendedName>
</protein>
<sequence>MNVLAIGAHPDDIEFGCGGTLLKYSEKGHKVYLLVMSKGDKGGDLEVRQKEQENSARILRAEKLYFGNYKDTEIVQSQELITEIEGFLKDIKPDFIFVHYFDDTHQDHRNLSNSTISAT</sequence>
<name>X0UHE1_9ZZZZ</name>
<proteinExistence type="predicted"/>
<dbReference type="Gene3D" id="3.40.50.10320">
    <property type="entry name" value="LmbE-like"/>
    <property type="match status" value="1"/>
</dbReference>
<dbReference type="InterPro" id="IPR024078">
    <property type="entry name" value="LmbE-like_dom_sf"/>
</dbReference>
<dbReference type="SUPFAM" id="SSF102588">
    <property type="entry name" value="LmbE-like"/>
    <property type="match status" value="1"/>
</dbReference>
<dbReference type="PANTHER" id="PTHR12993">
    <property type="entry name" value="N-ACETYLGLUCOSAMINYL-PHOSPHATIDYLINOSITOL DE-N-ACETYLASE-RELATED"/>
    <property type="match status" value="1"/>
</dbReference>
<dbReference type="AlphaFoldDB" id="X0UHE1"/>
<comment type="caution">
    <text evidence="1">The sequence shown here is derived from an EMBL/GenBank/DDBJ whole genome shotgun (WGS) entry which is preliminary data.</text>
</comment>
<dbReference type="GO" id="GO:0016811">
    <property type="term" value="F:hydrolase activity, acting on carbon-nitrogen (but not peptide) bonds, in linear amides"/>
    <property type="evidence" value="ECO:0007669"/>
    <property type="project" value="TreeGrafter"/>
</dbReference>
<gene>
    <name evidence="1" type="ORF">S01H1_44154</name>
</gene>
<dbReference type="EMBL" id="BARS01028157">
    <property type="protein sequence ID" value="GAG05169.1"/>
    <property type="molecule type" value="Genomic_DNA"/>
</dbReference>
<feature type="non-terminal residue" evidence="1">
    <location>
        <position position="119"/>
    </location>
</feature>
<reference evidence="1" key="1">
    <citation type="journal article" date="2014" name="Front. Microbiol.">
        <title>High frequency of phylogenetically diverse reductive dehalogenase-homologous genes in deep subseafloor sedimentary metagenomes.</title>
        <authorList>
            <person name="Kawai M."/>
            <person name="Futagami T."/>
            <person name="Toyoda A."/>
            <person name="Takaki Y."/>
            <person name="Nishi S."/>
            <person name="Hori S."/>
            <person name="Arai W."/>
            <person name="Tsubouchi T."/>
            <person name="Morono Y."/>
            <person name="Uchiyama I."/>
            <person name="Ito T."/>
            <person name="Fujiyama A."/>
            <person name="Inagaki F."/>
            <person name="Takami H."/>
        </authorList>
    </citation>
    <scope>NUCLEOTIDE SEQUENCE</scope>
    <source>
        <strain evidence="1">Expedition CK06-06</strain>
    </source>
</reference>